<protein>
    <recommendedName>
        <fullName evidence="2">DUF8175 domain-containing protein</fullName>
    </recommendedName>
</protein>
<organism evidence="3 4">
    <name type="scientific">Arthrobacter liuii</name>
    <dbReference type="NCBI Taxonomy" id="1476996"/>
    <lineage>
        <taxon>Bacteria</taxon>
        <taxon>Bacillati</taxon>
        <taxon>Actinomycetota</taxon>
        <taxon>Actinomycetes</taxon>
        <taxon>Micrococcales</taxon>
        <taxon>Micrococcaceae</taxon>
        <taxon>Arthrobacter</taxon>
    </lineage>
</organism>
<evidence type="ECO:0000313" key="4">
    <source>
        <dbReference type="Proteomes" id="UP000643279"/>
    </source>
</evidence>
<feature type="transmembrane region" description="Helical" evidence="1">
    <location>
        <begin position="20"/>
        <end position="39"/>
    </location>
</feature>
<dbReference type="Proteomes" id="UP000643279">
    <property type="component" value="Unassembled WGS sequence"/>
</dbReference>
<feature type="domain" description="DUF8175" evidence="2">
    <location>
        <begin position="56"/>
        <end position="246"/>
    </location>
</feature>
<proteinExistence type="predicted"/>
<reference evidence="4" key="1">
    <citation type="journal article" date="2019" name="Int. J. Syst. Evol. Microbiol.">
        <title>The Global Catalogue of Microorganisms (GCM) 10K type strain sequencing project: providing services to taxonomists for standard genome sequencing and annotation.</title>
        <authorList>
            <consortium name="The Broad Institute Genomics Platform"/>
            <consortium name="The Broad Institute Genome Sequencing Center for Infectious Disease"/>
            <person name="Wu L."/>
            <person name="Ma J."/>
        </authorList>
    </citation>
    <scope>NUCLEOTIDE SEQUENCE [LARGE SCALE GENOMIC DNA]</scope>
    <source>
        <strain evidence="4">CGMCC 1.12778</strain>
    </source>
</reference>
<evidence type="ECO:0000259" key="2">
    <source>
        <dbReference type="Pfam" id="PF26526"/>
    </source>
</evidence>
<accession>A0ABQ2AYF6</accession>
<keyword evidence="1" id="KW-0472">Membrane</keyword>
<keyword evidence="4" id="KW-1185">Reference proteome</keyword>
<evidence type="ECO:0000256" key="1">
    <source>
        <dbReference type="SAM" id="Phobius"/>
    </source>
</evidence>
<keyword evidence="1" id="KW-1133">Transmembrane helix</keyword>
<dbReference type="Pfam" id="PF26526">
    <property type="entry name" value="DUF8175"/>
    <property type="match status" value="1"/>
</dbReference>
<dbReference type="RefSeq" id="WP_188572763.1">
    <property type="nucleotide sequence ID" value="NZ_BMFW01000021.1"/>
</dbReference>
<dbReference type="EMBL" id="BMFW01000021">
    <property type="protein sequence ID" value="GGH99418.1"/>
    <property type="molecule type" value="Genomic_DNA"/>
</dbReference>
<sequence length="251" mass="25414">MSQSTESTPEANPFTKPGFIIAAALVVALIAATVVIFLLPKGDATAQPAPASPSSSASATPSAAADAAGKSVCGLPSSKDTALGTAPTSKWELVGKMAVPTDPKAVGPGTTDAEGFRSCFAHSPTGALYAAMNVAALGSSGAPELEKKLAEKLLVPGAGRDAALRETNAGAGSSGNSTTIQVQGFLVKSYSPSEANLDLAFKTDTGALAHTTISMRWMDGDWKVKPADDGVTFSNVSQLRDLSGFILWSGI</sequence>
<evidence type="ECO:0000313" key="3">
    <source>
        <dbReference type="EMBL" id="GGH99418.1"/>
    </source>
</evidence>
<gene>
    <name evidence="3" type="ORF">GCM10007170_34210</name>
</gene>
<dbReference type="InterPro" id="IPR058488">
    <property type="entry name" value="DUF8175"/>
</dbReference>
<keyword evidence="1" id="KW-0812">Transmembrane</keyword>
<name>A0ABQ2AYF6_9MICC</name>
<comment type="caution">
    <text evidence="3">The sequence shown here is derived from an EMBL/GenBank/DDBJ whole genome shotgun (WGS) entry which is preliminary data.</text>
</comment>